<sequence>MVLARFGGPAGRRGGRVMLVPAEPGTPQS</sequence>
<organism evidence="2">
    <name type="scientific">Streptomyces iranensis</name>
    <dbReference type="NCBI Taxonomy" id="576784"/>
    <lineage>
        <taxon>Bacteria</taxon>
        <taxon>Bacillati</taxon>
        <taxon>Actinomycetota</taxon>
        <taxon>Actinomycetes</taxon>
        <taxon>Kitasatosporales</taxon>
        <taxon>Streptomycetaceae</taxon>
        <taxon>Streptomyces</taxon>
        <taxon>Streptomyces violaceusniger group</taxon>
    </lineage>
</organism>
<feature type="region of interest" description="Disordered" evidence="1">
    <location>
        <begin position="1"/>
        <end position="29"/>
    </location>
</feature>
<accession>A0A061AAF4</accession>
<dbReference type="PATRIC" id="fig|576784.4.peg.9083"/>
<dbReference type="AlphaFoldDB" id="A0A061AAF4"/>
<evidence type="ECO:0000313" key="2">
    <source>
        <dbReference type="EMBL" id="CDR15974.1"/>
    </source>
</evidence>
<gene>
    <name evidence="2" type="ORF">SIRAN8855</name>
</gene>
<reference evidence="2" key="1">
    <citation type="submission" date="2014-05" db="EMBL/GenBank/DDBJ databases">
        <authorList>
            <person name="Horn Fabian"/>
        </authorList>
    </citation>
    <scope>NUCLEOTIDE SEQUENCE</scope>
</reference>
<evidence type="ECO:0000256" key="1">
    <source>
        <dbReference type="SAM" id="MobiDB-lite"/>
    </source>
</evidence>
<dbReference type="HOGENOM" id="CLU_3410306_0_0_11"/>
<name>A0A061AAF4_9ACTN</name>
<proteinExistence type="predicted"/>
<dbReference type="EMBL" id="LK022848">
    <property type="protein sequence ID" value="CDR15974.1"/>
    <property type="molecule type" value="Genomic_DNA"/>
</dbReference>
<protein>
    <submittedName>
        <fullName evidence="2">Uncharacterized protein</fullName>
    </submittedName>
</protein>